<gene>
    <name evidence="1" type="ORF">MUK42_36391</name>
</gene>
<dbReference type="Proteomes" id="UP001055439">
    <property type="component" value="Chromosome 4"/>
</dbReference>
<accession>A0A9E7FPG2</accession>
<organism evidence="1 2">
    <name type="scientific">Musa troglodytarum</name>
    <name type="common">fe'i banana</name>
    <dbReference type="NCBI Taxonomy" id="320322"/>
    <lineage>
        <taxon>Eukaryota</taxon>
        <taxon>Viridiplantae</taxon>
        <taxon>Streptophyta</taxon>
        <taxon>Embryophyta</taxon>
        <taxon>Tracheophyta</taxon>
        <taxon>Spermatophyta</taxon>
        <taxon>Magnoliopsida</taxon>
        <taxon>Liliopsida</taxon>
        <taxon>Zingiberales</taxon>
        <taxon>Musaceae</taxon>
        <taxon>Musa</taxon>
    </lineage>
</organism>
<name>A0A9E7FPG2_9LILI</name>
<dbReference type="EMBL" id="CP097506">
    <property type="protein sequence ID" value="URD99638.1"/>
    <property type="molecule type" value="Genomic_DNA"/>
</dbReference>
<sequence>MDSRECPCRNLTRVEHFIALLRSHPLSTSLLTRRRVMGPTPGYTACLAVQCIDAGHVAVAQIWSVARRVILGT</sequence>
<evidence type="ECO:0000313" key="1">
    <source>
        <dbReference type="EMBL" id="URD99638.1"/>
    </source>
</evidence>
<reference evidence="1" key="1">
    <citation type="submission" date="2022-05" db="EMBL/GenBank/DDBJ databases">
        <title>The Musa troglodytarum L. genome provides insights into the mechanism of non-climacteric behaviour and enrichment of carotenoids.</title>
        <authorList>
            <person name="Wang J."/>
        </authorList>
    </citation>
    <scope>NUCLEOTIDE SEQUENCE</scope>
    <source>
        <tissue evidence="1">Leaf</tissue>
    </source>
</reference>
<keyword evidence="2" id="KW-1185">Reference proteome</keyword>
<protein>
    <submittedName>
        <fullName evidence="1">Uncharacterized protein</fullName>
    </submittedName>
</protein>
<proteinExistence type="predicted"/>
<evidence type="ECO:0000313" key="2">
    <source>
        <dbReference type="Proteomes" id="UP001055439"/>
    </source>
</evidence>
<dbReference type="AlphaFoldDB" id="A0A9E7FPG2"/>